<keyword evidence="2" id="KW-1185">Reference proteome</keyword>
<evidence type="ECO:0000313" key="1">
    <source>
        <dbReference type="EMBL" id="OAF65112.1"/>
    </source>
</evidence>
<sequence>KEKIDKKLEEFGKLDDEMLINNIGDRDMEKYIDTRTKCTKIERKMMFDGLGIISFYFWLQKTYENLCSILEITKSDVNITDDIKLIETLVDIIVEHRHSFYDGIDTEEVFSVLLYVMFHLKQKNFKTFESLMRKFCEGWCSVNMNLEESINAENNVASFSRINLKNKLTRIKVLKMLYGLLEFSEFGYYLLINMIQFAMKHNVYNYLRFTCNDLETWVACTVISDEEKRNLINIVYPELLKLNDVNMAIKIFNLLFSTYPKNSNRELITRDVVKHFLTKHKDVVSKNEIHQRNAYNEMSEKFNNVIKETQRDKIAMTLANH</sequence>
<comment type="caution">
    <text evidence="1">The sequence shown here is derived from an EMBL/GenBank/DDBJ whole genome shotgun (WGS) entry which is preliminary data.</text>
</comment>
<reference evidence="1 2" key="1">
    <citation type="submission" date="2016-04" db="EMBL/GenBank/DDBJ databases">
        <title>The genome of Intoshia linei affirms orthonectids as highly simplified spiralians.</title>
        <authorList>
            <person name="Mikhailov K.V."/>
            <person name="Slusarev G.S."/>
            <person name="Nikitin M.A."/>
            <person name="Logacheva M.D."/>
            <person name="Penin A."/>
            <person name="Aleoshin V."/>
            <person name="Panchin Y.V."/>
        </authorList>
    </citation>
    <scope>NUCLEOTIDE SEQUENCE [LARGE SCALE GENOMIC DNA]</scope>
    <source>
        <strain evidence="1">Intl2013</strain>
        <tissue evidence="1">Whole animal</tissue>
    </source>
</reference>
<name>A0A177AUB3_9BILA</name>
<accession>A0A177AUB3</accession>
<dbReference type="AlphaFoldDB" id="A0A177AUB3"/>
<protein>
    <submittedName>
        <fullName evidence="1">Uncharacterized protein</fullName>
    </submittedName>
</protein>
<dbReference type="Proteomes" id="UP000078046">
    <property type="component" value="Unassembled WGS sequence"/>
</dbReference>
<organism evidence="1 2">
    <name type="scientific">Intoshia linei</name>
    <dbReference type="NCBI Taxonomy" id="1819745"/>
    <lineage>
        <taxon>Eukaryota</taxon>
        <taxon>Metazoa</taxon>
        <taxon>Spiralia</taxon>
        <taxon>Lophotrochozoa</taxon>
        <taxon>Mesozoa</taxon>
        <taxon>Orthonectida</taxon>
        <taxon>Rhopaluridae</taxon>
        <taxon>Intoshia</taxon>
    </lineage>
</organism>
<proteinExistence type="predicted"/>
<gene>
    <name evidence="1" type="ORF">A3Q56_07168</name>
</gene>
<feature type="non-terminal residue" evidence="1">
    <location>
        <position position="1"/>
    </location>
</feature>
<dbReference type="EMBL" id="LWCA01001442">
    <property type="protein sequence ID" value="OAF65112.1"/>
    <property type="molecule type" value="Genomic_DNA"/>
</dbReference>
<evidence type="ECO:0000313" key="2">
    <source>
        <dbReference type="Proteomes" id="UP000078046"/>
    </source>
</evidence>